<dbReference type="EMBL" id="AYCK01026603">
    <property type="status" value="NOT_ANNOTATED_CDS"/>
    <property type="molecule type" value="Genomic_DNA"/>
</dbReference>
<proteinExistence type="predicted"/>
<dbReference type="PANTHER" id="PTHR11505">
    <property type="entry name" value="L1 TRANSPOSABLE ELEMENT-RELATED"/>
    <property type="match status" value="1"/>
</dbReference>
<feature type="region of interest" description="Disordered" evidence="1">
    <location>
        <begin position="1"/>
        <end position="42"/>
    </location>
</feature>
<name>A0A087XKJ2_POEFO</name>
<evidence type="ECO:0000256" key="1">
    <source>
        <dbReference type="SAM" id="MobiDB-lite"/>
    </source>
</evidence>
<dbReference type="GeneTree" id="ENSGT00940000167395"/>
<keyword evidence="3" id="KW-1185">Reference proteome</keyword>
<dbReference type="Proteomes" id="UP000028760">
    <property type="component" value="Unassembled WGS sequence"/>
</dbReference>
<reference evidence="2" key="3">
    <citation type="submission" date="2025-09" db="UniProtKB">
        <authorList>
            <consortium name="Ensembl"/>
        </authorList>
    </citation>
    <scope>IDENTIFICATION</scope>
</reference>
<dbReference type="AlphaFoldDB" id="A0A087XKJ2"/>
<evidence type="ECO:0000313" key="2">
    <source>
        <dbReference type="Ensembl" id="ENSPFOP00000006295.1"/>
    </source>
</evidence>
<dbReference type="OMA" id="ACEKPRT"/>
<reference evidence="3" key="1">
    <citation type="submission" date="2013-10" db="EMBL/GenBank/DDBJ databases">
        <authorList>
            <person name="Schartl M."/>
            <person name="Warren W."/>
        </authorList>
    </citation>
    <scope>NUCLEOTIDE SEQUENCE [LARGE SCALE GENOMIC DNA]</scope>
    <source>
        <strain evidence="3">female</strain>
    </source>
</reference>
<organism evidence="2 3">
    <name type="scientific">Poecilia formosa</name>
    <name type="common">Amazon molly</name>
    <name type="synonym">Limia formosa</name>
    <dbReference type="NCBI Taxonomy" id="48698"/>
    <lineage>
        <taxon>Eukaryota</taxon>
        <taxon>Metazoa</taxon>
        <taxon>Chordata</taxon>
        <taxon>Craniata</taxon>
        <taxon>Vertebrata</taxon>
        <taxon>Euteleostomi</taxon>
        <taxon>Actinopterygii</taxon>
        <taxon>Neopterygii</taxon>
        <taxon>Teleostei</taxon>
        <taxon>Neoteleostei</taxon>
        <taxon>Acanthomorphata</taxon>
        <taxon>Ovalentaria</taxon>
        <taxon>Atherinomorphae</taxon>
        <taxon>Cyprinodontiformes</taxon>
        <taxon>Poeciliidae</taxon>
        <taxon>Poeciliinae</taxon>
        <taxon>Poecilia</taxon>
    </lineage>
</organism>
<dbReference type="Ensembl" id="ENSPFOT00000006306.1">
    <property type="protein sequence ID" value="ENSPFOP00000006295.1"/>
    <property type="gene ID" value="ENSPFOG00000006392.1"/>
</dbReference>
<evidence type="ECO:0000313" key="3">
    <source>
        <dbReference type="Proteomes" id="UP000028760"/>
    </source>
</evidence>
<dbReference type="STRING" id="48698.ENSPFOP00000006295"/>
<accession>A0A087XKJ2</accession>
<dbReference type="Gene3D" id="3.30.70.1820">
    <property type="entry name" value="L1 transposable element, RRM domain"/>
    <property type="match status" value="1"/>
</dbReference>
<dbReference type="InterPro" id="IPR004244">
    <property type="entry name" value="Transposase_22"/>
</dbReference>
<sequence>SGKNKTMDGYIGGANANEANANVSSGHTGGTESEPRDSAPGEKTRLLEMCQEICKTMSASILAKLDECFDALEAKFQSVLAAQTDLQNRMVSQELATKAHEKCMGELETKFQTKLLDLEARSRRHNIKIVGIKENSEEGRPTEFVSKLIPELLGKQHFPHPLKVDRAHRSLWPKPAACEKPRTIIARIHQFQSKEQILRLARTQPMEYKGNKVLIFPDYTSEVMSQRRAFRNAMQALIKFQLRYPARLLVQWQ</sequence>
<reference evidence="2" key="2">
    <citation type="submission" date="2025-08" db="UniProtKB">
        <authorList>
            <consortium name="Ensembl"/>
        </authorList>
    </citation>
    <scope>IDENTIFICATION</scope>
</reference>
<protein>
    <recommendedName>
        <fullName evidence="4">L1 transposable element RRM domain-containing protein</fullName>
    </recommendedName>
</protein>
<feature type="compositionally biased region" description="Basic and acidic residues" evidence="1">
    <location>
        <begin position="33"/>
        <end position="42"/>
    </location>
</feature>
<evidence type="ECO:0008006" key="4">
    <source>
        <dbReference type="Google" id="ProtNLM"/>
    </source>
</evidence>